<evidence type="ECO:0000313" key="9">
    <source>
        <dbReference type="Ensembl" id="ENSSANP00000093282.1"/>
    </source>
</evidence>
<evidence type="ECO:0000256" key="1">
    <source>
        <dbReference type="ARBA" id="ARBA00004141"/>
    </source>
</evidence>
<keyword evidence="3" id="KW-0812">Transmembrane</keyword>
<keyword evidence="5" id="KW-0472">Membrane</keyword>
<evidence type="ECO:0000256" key="7">
    <source>
        <dbReference type="ARBA" id="ARBA00040778"/>
    </source>
</evidence>
<dbReference type="Proteomes" id="UP000472260">
    <property type="component" value="Unassembled WGS sequence"/>
</dbReference>
<comment type="subcellular location">
    <subcellularLocation>
        <location evidence="1">Membrane</location>
        <topology evidence="1">Multi-pass membrane protein</topology>
    </subcellularLocation>
</comment>
<keyword evidence="4" id="KW-1133">Transmembrane helix</keyword>
<dbReference type="Ensembl" id="ENSSANT00000099087.1">
    <property type="protein sequence ID" value="ENSSANP00000093282.1"/>
    <property type="gene ID" value="ENSSANG00000046005.1"/>
</dbReference>
<evidence type="ECO:0000256" key="2">
    <source>
        <dbReference type="ARBA" id="ARBA00008444"/>
    </source>
</evidence>
<reference evidence="9" key="1">
    <citation type="submission" date="2025-08" db="UniProtKB">
        <authorList>
            <consortium name="Ensembl"/>
        </authorList>
    </citation>
    <scope>IDENTIFICATION</scope>
</reference>
<evidence type="ECO:0000256" key="3">
    <source>
        <dbReference type="ARBA" id="ARBA00022692"/>
    </source>
</evidence>
<dbReference type="InterPro" id="IPR055299">
    <property type="entry name" value="TIMMDC1"/>
</dbReference>
<evidence type="ECO:0000313" key="10">
    <source>
        <dbReference type="Proteomes" id="UP000472260"/>
    </source>
</evidence>
<evidence type="ECO:0000256" key="8">
    <source>
        <dbReference type="ARBA" id="ARBA00041344"/>
    </source>
</evidence>
<evidence type="ECO:0000256" key="6">
    <source>
        <dbReference type="ARBA" id="ARBA00037236"/>
    </source>
</evidence>
<reference evidence="9" key="2">
    <citation type="submission" date="2025-09" db="UniProtKB">
        <authorList>
            <consortium name="Ensembl"/>
        </authorList>
    </citation>
    <scope>IDENTIFICATION</scope>
</reference>
<name>A0A671SBZ5_9TELE</name>
<dbReference type="GO" id="GO:0032981">
    <property type="term" value="P:mitochondrial respiratory chain complex I assembly"/>
    <property type="evidence" value="ECO:0007669"/>
    <property type="project" value="InterPro"/>
</dbReference>
<proteinExistence type="inferred from homology"/>
<comment type="similarity">
    <text evidence="2">Belongs to the Tim17/Tim22/Tim23 family.</text>
</comment>
<protein>
    <recommendedName>
        <fullName evidence="7">Complex I assembly factor TIMMDC1, mitochondrial</fullName>
    </recommendedName>
    <alternativeName>
        <fullName evidence="8">Translocase of inner mitochondrial membrane domain-containing protein 1</fullName>
    </alternativeName>
</protein>
<dbReference type="PANTHER" id="PTHR13002:SF1">
    <property type="entry name" value="COMPLEX I ASSEMBLY FACTOR TIMMDC1, MITOCHONDRIAL"/>
    <property type="match status" value="1"/>
</dbReference>
<dbReference type="GO" id="GO:0016020">
    <property type="term" value="C:membrane"/>
    <property type="evidence" value="ECO:0007669"/>
    <property type="project" value="UniProtKB-SubCell"/>
</dbReference>
<dbReference type="AlphaFoldDB" id="A0A671SBZ5"/>
<sequence>MRLIVPPHRPYHILCLSPALFGTRDMRFNSQLTKHSQMLCHICNTQYQRYLYGTFVGMVEGQMYSEELRNIVKSGIAAAVVGMVYGGLPGARHARERFIQLSQAEIYQNRVDAVRSAHNAAIRGFVRFGWRWSWRVAICLDEFVLTQFNSEFLSYFITIFLNYSE</sequence>
<accession>A0A671SBZ5</accession>
<dbReference type="GO" id="GO:0005739">
    <property type="term" value="C:mitochondrion"/>
    <property type="evidence" value="ECO:0007669"/>
    <property type="project" value="TreeGrafter"/>
</dbReference>
<keyword evidence="10" id="KW-1185">Reference proteome</keyword>
<evidence type="ECO:0000256" key="4">
    <source>
        <dbReference type="ARBA" id="ARBA00022989"/>
    </source>
</evidence>
<dbReference type="PANTHER" id="PTHR13002">
    <property type="entry name" value="C3ORF1 PROTEIN-RELATED"/>
    <property type="match status" value="1"/>
</dbReference>
<comment type="function">
    <text evidence="6">Chaperone protein involved in the assembly of the mitochondrial NADH:ubiquinone oxidoreductase complex (complex I). Participates in constructing the membrane arm of complex I.</text>
</comment>
<organism evidence="9 10">
    <name type="scientific">Sinocyclocheilus anshuiensis</name>
    <dbReference type="NCBI Taxonomy" id="1608454"/>
    <lineage>
        <taxon>Eukaryota</taxon>
        <taxon>Metazoa</taxon>
        <taxon>Chordata</taxon>
        <taxon>Craniata</taxon>
        <taxon>Vertebrata</taxon>
        <taxon>Euteleostomi</taxon>
        <taxon>Actinopterygii</taxon>
        <taxon>Neopterygii</taxon>
        <taxon>Teleostei</taxon>
        <taxon>Ostariophysi</taxon>
        <taxon>Cypriniformes</taxon>
        <taxon>Cyprinidae</taxon>
        <taxon>Cyprininae</taxon>
        <taxon>Sinocyclocheilus</taxon>
    </lineage>
</organism>
<evidence type="ECO:0000256" key="5">
    <source>
        <dbReference type="ARBA" id="ARBA00023136"/>
    </source>
</evidence>